<accession>A0A0F8ZC55</accession>
<gene>
    <name evidence="1" type="ORF">LCGC14_3052290</name>
</gene>
<protein>
    <recommendedName>
        <fullName evidence="2">Phage major capsid protein</fullName>
    </recommendedName>
</protein>
<organism evidence="1">
    <name type="scientific">marine sediment metagenome</name>
    <dbReference type="NCBI Taxonomy" id="412755"/>
    <lineage>
        <taxon>unclassified sequences</taxon>
        <taxon>metagenomes</taxon>
        <taxon>ecological metagenomes</taxon>
    </lineage>
</organism>
<proteinExistence type="predicted"/>
<sequence>FTAEHSAPVFNLVEHMTLADGEKSITVPKVGQMSAAGLTDGIDMTDSEDIGMTTTSLTTSEVGLKVILTDKLVRQENEDVMKMVGRQMGDAVARKKDTDLIALFTAFAGGTTLGVAAATLSLQNLSACIAYAKANKFPNPVVIVHHPNAIFDVTLTNAAIPAANSPMPRGFSEDLLRDFYKFVVNQVAVFEDGNIVADGSGDGIGAIFSNQAAVYVESKGFGTERQRDASLRATELVVVLDYGVFELDDGYGAPMTYDIANPSTTA</sequence>
<dbReference type="Pfam" id="PF25209">
    <property type="entry name" value="Phage_capsid_4"/>
    <property type="match status" value="1"/>
</dbReference>
<name>A0A0F8ZC55_9ZZZZ</name>
<comment type="caution">
    <text evidence="1">The sequence shown here is derived from an EMBL/GenBank/DDBJ whole genome shotgun (WGS) entry which is preliminary data.</text>
</comment>
<dbReference type="AlphaFoldDB" id="A0A0F8ZC55"/>
<dbReference type="EMBL" id="LAZR01064371">
    <property type="protein sequence ID" value="KKK57656.1"/>
    <property type="molecule type" value="Genomic_DNA"/>
</dbReference>
<evidence type="ECO:0008006" key="2">
    <source>
        <dbReference type="Google" id="ProtNLM"/>
    </source>
</evidence>
<evidence type="ECO:0000313" key="1">
    <source>
        <dbReference type="EMBL" id="KKK57656.1"/>
    </source>
</evidence>
<reference evidence="1" key="1">
    <citation type="journal article" date="2015" name="Nature">
        <title>Complex archaea that bridge the gap between prokaryotes and eukaryotes.</title>
        <authorList>
            <person name="Spang A."/>
            <person name="Saw J.H."/>
            <person name="Jorgensen S.L."/>
            <person name="Zaremba-Niedzwiedzka K."/>
            <person name="Martijn J."/>
            <person name="Lind A.E."/>
            <person name="van Eijk R."/>
            <person name="Schleper C."/>
            <person name="Guy L."/>
            <person name="Ettema T.J."/>
        </authorList>
    </citation>
    <scope>NUCLEOTIDE SEQUENCE</scope>
</reference>
<feature type="non-terminal residue" evidence="1">
    <location>
        <position position="1"/>
    </location>
</feature>